<protein>
    <submittedName>
        <fullName evidence="4">C-type lectin 37Da-like</fullName>
    </submittedName>
</protein>
<proteinExistence type="predicted"/>
<organism evidence="3 4">
    <name type="scientific">Drosophila hydei</name>
    <name type="common">Fruit fly</name>
    <dbReference type="NCBI Taxonomy" id="7224"/>
    <lineage>
        <taxon>Eukaryota</taxon>
        <taxon>Metazoa</taxon>
        <taxon>Ecdysozoa</taxon>
        <taxon>Arthropoda</taxon>
        <taxon>Hexapoda</taxon>
        <taxon>Insecta</taxon>
        <taxon>Pterygota</taxon>
        <taxon>Neoptera</taxon>
        <taxon>Endopterygota</taxon>
        <taxon>Diptera</taxon>
        <taxon>Brachycera</taxon>
        <taxon>Muscomorpha</taxon>
        <taxon>Ephydroidea</taxon>
        <taxon>Drosophilidae</taxon>
        <taxon>Drosophila</taxon>
    </lineage>
</organism>
<dbReference type="InterPro" id="IPR001304">
    <property type="entry name" value="C-type_lectin-like"/>
</dbReference>
<dbReference type="PROSITE" id="PS50041">
    <property type="entry name" value="C_TYPE_LECTIN_2"/>
    <property type="match status" value="1"/>
</dbReference>
<dbReference type="Proteomes" id="UP000504633">
    <property type="component" value="Unplaced"/>
</dbReference>
<sequence>MLWHQLITVAIVALACTQLHMASSQTAGVNSCPKNFTLVGEKCLQSVARWYNWFEADRNCRSIGAGLLSLNNSLELYLLANWLNIDLPYTLELWTSGNLLGSSSIYYWQNTGQQARYLPWAKGQPKPSNGDCLMLAGTANQGTVANYSLEVRNCANWAISVCELLPAKNVTTTRICLKPDAYETVQVPRN</sequence>
<feature type="chain" id="PRO_5026665201" evidence="1">
    <location>
        <begin position="25"/>
        <end position="190"/>
    </location>
</feature>
<dbReference type="AlphaFoldDB" id="A0A6J1MA25"/>
<feature type="domain" description="C-type lectin" evidence="2">
    <location>
        <begin position="39"/>
        <end position="163"/>
    </location>
</feature>
<keyword evidence="3" id="KW-1185">Reference proteome</keyword>
<dbReference type="Gene3D" id="3.10.100.10">
    <property type="entry name" value="Mannose-Binding Protein A, subunit A"/>
    <property type="match status" value="1"/>
</dbReference>
<dbReference type="OMA" id="TYLPWAT"/>
<keyword evidence="1" id="KW-0732">Signal</keyword>
<name>A0A6J1MA25_DROHY</name>
<dbReference type="GeneID" id="111604406"/>
<evidence type="ECO:0000313" key="4">
    <source>
        <dbReference type="RefSeq" id="XP_023178230.2"/>
    </source>
</evidence>
<dbReference type="InterPro" id="IPR016186">
    <property type="entry name" value="C-type_lectin-like/link_sf"/>
</dbReference>
<feature type="signal peptide" evidence="1">
    <location>
        <begin position="1"/>
        <end position="24"/>
    </location>
</feature>
<dbReference type="OrthoDB" id="441660at2759"/>
<reference evidence="4" key="1">
    <citation type="submission" date="2025-08" db="UniProtKB">
        <authorList>
            <consortium name="RefSeq"/>
        </authorList>
    </citation>
    <scope>IDENTIFICATION</scope>
    <source>
        <strain evidence="4">15085-1641.00</strain>
        <tissue evidence="4">Whole body</tissue>
    </source>
</reference>
<evidence type="ECO:0000313" key="3">
    <source>
        <dbReference type="Proteomes" id="UP000504633"/>
    </source>
</evidence>
<dbReference type="Pfam" id="PF00059">
    <property type="entry name" value="Lectin_C"/>
    <property type="match status" value="1"/>
</dbReference>
<dbReference type="CDD" id="cd00037">
    <property type="entry name" value="CLECT"/>
    <property type="match status" value="1"/>
</dbReference>
<dbReference type="SUPFAM" id="SSF56436">
    <property type="entry name" value="C-type lectin-like"/>
    <property type="match status" value="1"/>
</dbReference>
<dbReference type="SMART" id="SM00034">
    <property type="entry name" value="CLECT"/>
    <property type="match status" value="1"/>
</dbReference>
<dbReference type="InterPro" id="IPR016187">
    <property type="entry name" value="CTDL_fold"/>
</dbReference>
<gene>
    <name evidence="4" type="primary">LOC111604406</name>
</gene>
<evidence type="ECO:0000259" key="2">
    <source>
        <dbReference type="PROSITE" id="PS50041"/>
    </source>
</evidence>
<dbReference type="KEGG" id="dhe:111604406"/>
<dbReference type="RefSeq" id="XP_023178230.2">
    <property type="nucleotide sequence ID" value="XM_023322462.2"/>
</dbReference>
<accession>A0A6J1MA25</accession>
<evidence type="ECO:0000256" key="1">
    <source>
        <dbReference type="SAM" id="SignalP"/>
    </source>
</evidence>